<evidence type="ECO:0000256" key="1">
    <source>
        <dbReference type="SAM" id="MobiDB-lite"/>
    </source>
</evidence>
<gene>
    <name evidence="4" type="ORF">QTJ16_006494</name>
</gene>
<evidence type="ECO:0000313" key="4">
    <source>
        <dbReference type="EMBL" id="KAK2624544.1"/>
    </source>
</evidence>
<evidence type="ECO:0000259" key="2">
    <source>
        <dbReference type="Pfam" id="PF23394"/>
    </source>
</evidence>
<evidence type="ECO:0000313" key="5">
    <source>
        <dbReference type="Proteomes" id="UP001285354"/>
    </source>
</evidence>
<comment type="caution">
    <text evidence="4">The sequence shown here is derived from an EMBL/GenBank/DDBJ whole genome shotgun (WGS) entry which is preliminary data.</text>
</comment>
<feature type="compositionally biased region" description="Polar residues" evidence="1">
    <location>
        <begin position="605"/>
        <end position="619"/>
    </location>
</feature>
<organism evidence="4 5">
    <name type="scientific">Diplocarpon rosae</name>
    <dbReference type="NCBI Taxonomy" id="946125"/>
    <lineage>
        <taxon>Eukaryota</taxon>
        <taxon>Fungi</taxon>
        <taxon>Dikarya</taxon>
        <taxon>Ascomycota</taxon>
        <taxon>Pezizomycotina</taxon>
        <taxon>Leotiomycetes</taxon>
        <taxon>Helotiales</taxon>
        <taxon>Drepanopezizaceae</taxon>
        <taxon>Diplocarpon</taxon>
    </lineage>
</organism>
<feature type="domain" description="SAM-like" evidence="3">
    <location>
        <begin position="833"/>
        <end position="907"/>
    </location>
</feature>
<dbReference type="Proteomes" id="UP001285354">
    <property type="component" value="Unassembled WGS sequence"/>
</dbReference>
<protein>
    <submittedName>
        <fullName evidence="4">Uncharacterized protein</fullName>
    </submittedName>
</protein>
<dbReference type="InterPro" id="IPR057559">
    <property type="entry name" value="SAM_6"/>
</dbReference>
<dbReference type="EMBL" id="JAUBYV010000010">
    <property type="protein sequence ID" value="KAK2624544.1"/>
    <property type="molecule type" value="Genomic_DNA"/>
</dbReference>
<keyword evidence="5" id="KW-1185">Reference proteome</keyword>
<dbReference type="AlphaFoldDB" id="A0AAD9WD77"/>
<evidence type="ECO:0000259" key="3">
    <source>
        <dbReference type="Pfam" id="PF23395"/>
    </source>
</evidence>
<dbReference type="InterPro" id="IPR055528">
    <property type="entry name" value="DUF7102"/>
</dbReference>
<accession>A0AAD9WD77</accession>
<sequence>MSQNSQSSETEDEGLLPLEYARQNGLSRDYLREPLGIPELQELQRRENCEFRDNATLHRHDLGEELQFEERLTCSKEAALLLSWVAQEAHAQEIKALVDASCNTPTGIRKMKFDLPLLRTDHETDCRDFASRDGFEIKLRDVKFPLEAVGDGEGFDWAIKFESLAAGLLQDLRHEKLGVTRDAMAYLQEIPRPVWTEEDEKILWEREQNYGRKAVPEPVTPPLSPLPVKHEPFEPDFDDPVFQLPVLSDPISPTKQDLEAIEKDLFQQDVPTPLRSVASCDKTLLDEEPRDAKMTLGEVYPPLASLDNSPVFNEEKRIKPEDLKVEGPMTPQFPAAAFKSVRFSNIIEHLDIEALSNPNTPAGQSTFFKDAFGPAYSSANQQLEQETLIRADTTARVDVPLISFQKPEPPWYRFEQVKDSAALLALQKSFVWETIASSIPTWPGSRQQDIKLRWNPFTSDFAKFAFEEDFPESETAWHNFVRDEQDVIDSTSLAWKPSGIKILKDGRDDDDEIDSGSFQKNKSQDLSSLVKKRRMELQARENLRKISPAQDLALSGAGEFTATKKPKPDSGGGEFRFLDGIFSAENSLDHYLELRGTKRAKGTDSNYFANRGKTTSVQPDTGGCMQPIVVPPSLPIRKSPLARKENLPVPSLDSPNNAINIIASSTLLKSRGLIRQIESRLPTLKLVERDFTTHNTSAWLPGTVARSPVKSPLDAEADIIVSPTVGIILTTLQIIKQRPLPGPTIKLPAIRERIEKVSPRYEKLIVFVSEGSLDESTNGLNENDCLALAEFIGYTSGFVTPIIVQFIGGSDKTLSQWLASAITQYRVDTELLPEETHWELFLRRAGLNAFAAQTIIGELKAPNGVNMGSPTKAGMFGITAFVEMSREERVLRLGGLCGRAVLERVGAGIDASWQ</sequence>
<dbReference type="Pfam" id="PF23394">
    <property type="entry name" value="DUF7102"/>
    <property type="match status" value="1"/>
</dbReference>
<proteinExistence type="predicted"/>
<reference evidence="4" key="1">
    <citation type="submission" date="2023-06" db="EMBL/GenBank/DDBJ databases">
        <title>Draft genome of Marssonina rosae.</title>
        <authorList>
            <person name="Cheng Q."/>
        </authorList>
    </citation>
    <scope>NUCLEOTIDE SEQUENCE</scope>
    <source>
        <strain evidence="4">R4</strain>
    </source>
</reference>
<dbReference type="Pfam" id="PF23395">
    <property type="entry name" value="SAM_6"/>
    <property type="match status" value="1"/>
</dbReference>
<feature type="region of interest" description="Disordered" evidence="1">
    <location>
        <begin position="605"/>
        <end position="625"/>
    </location>
</feature>
<feature type="domain" description="DUF7102" evidence="2">
    <location>
        <begin position="660"/>
        <end position="829"/>
    </location>
</feature>
<name>A0AAD9WD77_9HELO</name>